<feature type="region of interest" description="Disordered" evidence="1">
    <location>
        <begin position="1"/>
        <end position="52"/>
    </location>
</feature>
<organism evidence="2 3">
    <name type="scientific">Hyaloscypha hepaticicola</name>
    <dbReference type="NCBI Taxonomy" id="2082293"/>
    <lineage>
        <taxon>Eukaryota</taxon>
        <taxon>Fungi</taxon>
        <taxon>Dikarya</taxon>
        <taxon>Ascomycota</taxon>
        <taxon>Pezizomycotina</taxon>
        <taxon>Leotiomycetes</taxon>
        <taxon>Helotiales</taxon>
        <taxon>Hyaloscyphaceae</taxon>
        <taxon>Hyaloscypha</taxon>
    </lineage>
</organism>
<feature type="region of interest" description="Disordered" evidence="1">
    <location>
        <begin position="326"/>
        <end position="479"/>
    </location>
</feature>
<evidence type="ECO:0000256" key="1">
    <source>
        <dbReference type="SAM" id="MobiDB-lite"/>
    </source>
</evidence>
<accession>A0A2J6PY26</accession>
<sequence length="502" mass="56812">MARVRGKVTATYKTKSKGKRQQCRQSKLSRWLGRSASPELTPDSEGPNESNHRKNLRWLHAGVYNDAQSENQDIWYAFQKKKNEDKYQIVYACDRFGSAHCNYNVGQIKRNLITFDEHYRKKWRCFLNSKGTWTYGNALKGRYLQRQTLLKTFLDRNFVDPYPDGRDNKVAGPRLNVIHYINDKSGSAKGRKGRRASGSASASPAFTPPDQCYPDTNIPLSTEKIKIGVFRDINRDPLKLISNFLTGNLTYYPTGHVQRKHQLDQIESAFYDQGWRVDRVAVDRVLDDMQELGHKAFETDIFVQNLPIRVDHYKGEEVEKVMASVADKAPSGDTNSNGDAENNAEDNDDDDPISIFVGSASAPKSQGPGGLARMMAGRMNSNVARSSEQDDDSDSLDFLPEDSPLKGKAPASRKRAREGVIEEITEGTQAVTEVQDNDYVEVNDERNNPSQRFKSEPPVSPGNLDNPIVIDNDDDTISQDDSDVEFIEERRIFPKQEPSWYP</sequence>
<dbReference type="EMBL" id="KZ613491">
    <property type="protein sequence ID" value="PMD18948.1"/>
    <property type="molecule type" value="Genomic_DNA"/>
</dbReference>
<gene>
    <name evidence="2" type="ORF">NA56DRAFT_690688</name>
</gene>
<keyword evidence="3" id="KW-1185">Reference proteome</keyword>
<name>A0A2J6PY26_9HELO</name>
<protein>
    <submittedName>
        <fullName evidence="2">Uncharacterized protein</fullName>
    </submittedName>
</protein>
<evidence type="ECO:0000313" key="2">
    <source>
        <dbReference type="EMBL" id="PMD18948.1"/>
    </source>
</evidence>
<evidence type="ECO:0000313" key="3">
    <source>
        <dbReference type="Proteomes" id="UP000235672"/>
    </source>
</evidence>
<dbReference type="Proteomes" id="UP000235672">
    <property type="component" value="Unassembled WGS sequence"/>
</dbReference>
<feature type="compositionally biased region" description="Acidic residues" evidence="1">
    <location>
        <begin position="342"/>
        <end position="352"/>
    </location>
</feature>
<dbReference type="AlphaFoldDB" id="A0A2J6PY26"/>
<feature type="region of interest" description="Disordered" evidence="1">
    <location>
        <begin position="186"/>
        <end position="209"/>
    </location>
</feature>
<proteinExistence type="predicted"/>
<reference evidence="2 3" key="1">
    <citation type="submission" date="2016-05" db="EMBL/GenBank/DDBJ databases">
        <title>A degradative enzymes factory behind the ericoid mycorrhizal symbiosis.</title>
        <authorList>
            <consortium name="DOE Joint Genome Institute"/>
            <person name="Martino E."/>
            <person name="Morin E."/>
            <person name="Grelet G."/>
            <person name="Kuo A."/>
            <person name="Kohler A."/>
            <person name="Daghino S."/>
            <person name="Barry K."/>
            <person name="Choi C."/>
            <person name="Cichocki N."/>
            <person name="Clum A."/>
            <person name="Copeland A."/>
            <person name="Hainaut M."/>
            <person name="Haridas S."/>
            <person name="Labutti K."/>
            <person name="Lindquist E."/>
            <person name="Lipzen A."/>
            <person name="Khouja H.-R."/>
            <person name="Murat C."/>
            <person name="Ohm R."/>
            <person name="Olson A."/>
            <person name="Spatafora J."/>
            <person name="Veneault-Fourrey C."/>
            <person name="Henrissat B."/>
            <person name="Grigoriev I."/>
            <person name="Martin F."/>
            <person name="Perotto S."/>
        </authorList>
    </citation>
    <scope>NUCLEOTIDE SEQUENCE [LARGE SCALE GENOMIC DNA]</scope>
    <source>
        <strain evidence="2 3">UAMH 7357</strain>
    </source>
</reference>
<dbReference type="OrthoDB" id="3564082at2759"/>